<keyword evidence="10" id="KW-0479">Metal-binding</keyword>
<keyword evidence="13 24" id="KW-0560">Oxidoreductase</keyword>
<dbReference type="PANTHER" id="PTHR43396:SF9">
    <property type="entry name" value="NITRIC OXIDE DIOXYGENASE"/>
    <property type="match status" value="1"/>
</dbReference>
<comment type="similarity">
    <text evidence="3">In the C-terminal section; belongs to the flavoprotein pyridine nucleotide cytochrome reductase family.</text>
</comment>
<keyword evidence="21" id="KW-0813">Transport</keyword>
<evidence type="ECO:0000256" key="19">
    <source>
        <dbReference type="ARBA" id="ARBA00048649"/>
    </source>
</evidence>
<dbReference type="GO" id="GO:0020037">
    <property type="term" value="F:heme binding"/>
    <property type="evidence" value="ECO:0007669"/>
    <property type="project" value="InterPro"/>
</dbReference>
<comment type="catalytic activity">
    <reaction evidence="20">
        <text>2 nitric oxide + NADPH + 2 O2 = 2 nitrate + NADP(+) + H(+)</text>
        <dbReference type="Rhea" id="RHEA:19465"/>
        <dbReference type="ChEBI" id="CHEBI:15378"/>
        <dbReference type="ChEBI" id="CHEBI:15379"/>
        <dbReference type="ChEBI" id="CHEBI:16480"/>
        <dbReference type="ChEBI" id="CHEBI:17632"/>
        <dbReference type="ChEBI" id="CHEBI:57783"/>
        <dbReference type="ChEBI" id="CHEBI:58349"/>
        <dbReference type="EC" id="1.14.12.17"/>
    </reaction>
</comment>
<dbReference type="FunFam" id="1.10.490.10:FF:000003">
    <property type="entry name" value="Flavohemoprotein"/>
    <property type="match status" value="1"/>
</dbReference>
<dbReference type="InterPro" id="IPR017938">
    <property type="entry name" value="Riboflavin_synthase-like_b-brl"/>
</dbReference>
<comment type="cofactor">
    <cofactor evidence="2">
        <name>FAD</name>
        <dbReference type="ChEBI" id="CHEBI:57692"/>
    </cofactor>
</comment>
<dbReference type="GO" id="GO:0071949">
    <property type="term" value="F:FAD binding"/>
    <property type="evidence" value="ECO:0007669"/>
    <property type="project" value="TreeGrafter"/>
</dbReference>
<evidence type="ECO:0000256" key="5">
    <source>
        <dbReference type="ARBA" id="ARBA00012229"/>
    </source>
</evidence>
<keyword evidence="11" id="KW-0274">FAD</keyword>
<dbReference type="RefSeq" id="WP_139013125.1">
    <property type="nucleotide sequence ID" value="NZ_VBSN01000049.1"/>
</dbReference>
<evidence type="ECO:0000256" key="8">
    <source>
        <dbReference type="ARBA" id="ARBA00022621"/>
    </source>
</evidence>
<dbReference type="InterPro" id="IPR039261">
    <property type="entry name" value="FNR_nucleotide-bd"/>
</dbReference>
<comment type="cofactor">
    <cofactor evidence="1">
        <name>heme b</name>
        <dbReference type="ChEBI" id="CHEBI:60344"/>
    </cofactor>
</comment>
<dbReference type="GO" id="GO:0019825">
    <property type="term" value="F:oxygen binding"/>
    <property type="evidence" value="ECO:0007669"/>
    <property type="project" value="InterPro"/>
</dbReference>
<evidence type="ECO:0000256" key="2">
    <source>
        <dbReference type="ARBA" id="ARBA00001974"/>
    </source>
</evidence>
<dbReference type="InterPro" id="IPR001433">
    <property type="entry name" value="OxRdtase_FAD/NAD-bd"/>
</dbReference>
<dbReference type="InterPro" id="IPR017927">
    <property type="entry name" value="FAD-bd_FR_type"/>
</dbReference>
<dbReference type="PANTHER" id="PTHR43396">
    <property type="entry name" value="FLAVOHEMOPROTEIN"/>
    <property type="match status" value="1"/>
</dbReference>
<dbReference type="GO" id="GO:0071500">
    <property type="term" value="P:cellular response to nitrosative stress"/>
    <property type="evidence" value="ECO:0007669"/>
    <property type="project" value="TreeGrafter"/>
</dbReference>
<dbReference type="EC" id="1.14.12.17" evidence="5"/>
<evidence type="ECO:0000256" key="14">
    <source>
        <dbReference type="ARBA" id="ARBA00023004"/>
    </source>
</evidence>
<dbReference type="Proteomes" id="UP000323994">
    <property type="component" value="Unassembled WGS sequence"/>
</dbReference>
<evidence type="ECO:0000256" key="9">
    <source>
        <dbReference type="ARBA" id="ARBA00022630"/>
    </source>
</evidence>
<dbReference type="CDD" id="cd06184">
    <property type="entry name" value="flavohem_like_fad_nad_binding"/>
    <property type="match status" value="1"/>
</dbReference>
<evidence type="ECO:0000256" key="6">
    <source>
        <dbReference type="ARBA" id="ARBA00014637"/>
    </source>
</evidence>
<dbReference type="InterPro" id="IPR000971">
    <property type="entry name" value="Globin"/>
</dbReference>
<dbReference type="GO" id="GO:0046872">
    <property type="term" value="F:metal ion binding"/>
    <property type="evidence" value="ECO:0007669"/>
    <property type="project" value="UniProtKB-KW"/>
</dbReference>
<evidence type="ECO:0000259" key="23">
    <source>
        <dbReference type="PROSITE" id="PS51384"/>
    </source>
</evidence>
<dbReference type="OrthoDB" id="9801223at2"/>
<dbReference type="CDD" id="cd14779">
    <property type="entry name" value="FHP_Ae-globin-like"/>
    <property type="match status" value="1"/>
</dbReference>
<comment type="similarity">
    <text evidence="4">Belongs to the globin family. Two-domain flavohemoproteins subfamily.</text>
</comment>
<evidence type="ECO:0000256" key="15">
    <source>
        <dbReference type="ARBA" id="ARBA00023027"/>
    </source>
</evidence>
<dbReference type="SUPFAM" id="SSF46458">
    <property type="entry name" value="Globin-like"/>
    <property type="match status" value="1"/>
</dbReference>
<dbReference type="Gene3D" id="3.40.50.80">
    <property type="entry name" value="Nucleotide-binding domain of ferredoxin-NADP reductase (FNR) module"/>
    <property type="match status" value="1"/>
</dbReference>
<dbReference type="Pfam" id="PF00970">
    <property type="entry name" value="FAD_binding_6"/>
    <property type="match status" value="1"/>
</dbReference>
<evidence type="ECO:0000256" key="11">
    <source>
        <dbReference type="ARBA" id="ARBA00022827"/>
    </source>
</evidence>
<keyword evidence="25" id="KW-1185">Reference proteome</keyword>
<evidence type="ECO:0000256" key="21">
    <source>
        <dbReference type="RuleBase" id="RU000356"/>
    </source>
</evidence>
<dbReference type="Pfam" id="PF00042">
    <property type="entry name" value="Globin"/>
    <property type="match status" value="1"/>
</dbReference>
<evidence type="ECO:0000256" key="1">
    <source>
        <dbReference type="ARBA" id="ARBA00001970"/>
    </source>
</evidence>
<reference evidence="24 25" key="1">
    <citation type="submission" date="2019-05" db="EMBL/GenBank/DDBJ databases">
        <authorList>
            <person name="Qu J.-H."/>
        </authorList>
    </citation>
    <scope>NUCLEOTIDE SEQUENCE [LARGE SCALE GENOMIC DNA]</scope>
    <source>
        <strain evidence="24 25">NS28</strain>
    </source>
</reference>
<proteinExistence type="inferred from homology"/>
<feature type="domain" description="FAD-binding FR-type" evidence="23">
    <location>
        <begin position="151"/>
        <end position="262"/>
    </location>
</feature>
<evidence type="ECO:0000256" key="3">
    <source>
        <dbReference type="ARBA" id="ARBA00006401"/>
    </source>
</evidence>
<dbReference type="GO" id="GO:0005344">
    <property type="term" value="F:oxygen carrier activity"/>
    <property type="evidence" value="ECO:0007669"/>
    <property type="project" value="UniProtKB-KW"/>
</dbReference>
<dbReference type="AlphaFoldDB" id="A0A5M8QW79"/>
<dbReference type="PROSITE" id="PS51384">
    <property type="entry name" value="FAD_FR"/>
    <property type="match status" value="1"/>
</dbReference>
<name>A0A5M8QW79_9BACT</name>
<keyword evidence="14" id="KW-0408">Iron</keyword>
<dbReference type="GO" id="GO:0046210">
    <property type="term" value="P:nitric oxide catabolic process"/>
    <property type="evidence" value="ECO:0007669"/>
    <property type="project" value="TreeGrafter"/>
</dbReference>
<keyword evidence="15" id="KW-0520">NAD</keyword>
<evidence type="ECO:0000256" key="18">
    <source>
        <dbReference type="ARBA" id="ARBA00033187"/>
    </source>
</evidence>
<feature type="domain" description="Globin" evidence="22">
    <location>
        <begin position="1"/>
        <end position="137"/>
    </location>
</feature>
<dbReference type="InterPro" id="IPR012292">
    <property type="entry name" value="Globin/Proto"/>
</dbReference>
<dbReference type="Gene3D" id="2.40.30.10">
    <property type="entry name" value="Translation factors"/>
    <property type="match status" value="1"/>
</dbReference>
<organism evidence="24 25">
    <name type="scientific">Dyadobacter flavalbus</name>
    <dbReference type="NCBI Taxonomy" id="2579942"/>
    <lineage>
        <taxon>Bacteria</taxon>
        <taxon>Pseudomonadati</taxon>
        <taxon>Bacteroidota</taxon>
        <taxon>Cytophagia</taxon>
        <taxon>Cytophagales</taxon>
        <taxon>Spirosomataceae</taxon>
        <taxon>Dyadobacter</taxon>
    </lineage>
</organism>
<dbReference type="SUPFAM" id="SSF52343">
    <property type="entry name" value="Ferredoxin reductase-like, C-terminal NADP-linked domain"/>
    <property type="match status" value="1"/>
</dbReference>
<dbReference type="InterPro" id="IPR008333">
    <property type="entry name" value="Cbr1-like_FAD-bd_dom"/>
</dbReference>
<dbReference type="GO" id="GO:0008941">
    <property type="term" value="F:nitric oxide dioxygenase NAD(P)H activity"/>
    <property type="evidence" value="ECO:0007669"/>
    <property type="project" value="UniProtKB-EC"/>
</dbReference>
<protein>
    <recommendedName>
        <fullName evidence="6">Flavohemoprotein</fullName>
        <ecNumber evidence="5">1.14.12.17</ecNumber>
    </recommendedName>
    <alternativeName>
        <fullName evidence="17">Flavohemoglobin</fullName>
    </alternativeName>
    <alternativeName>
        <fullName evidence="16">Hemoglobin-like protein</fullName>
    </alternativeName>
    <alternativeName>
        <fullName evidence="18">Nitric oxide dioxygenase</fullName>
    </alternativeName>
</protein>
<dbReference type="PROSITE" id="PS01033">
    <property type="entry name" value="GLOBIN"/>
    <property type="match status" value="1"/>
</dbReference>
<accession>A0A5M8QW79</accession>
<dbReference type="Gene3D" id="1.10.490.10">
    <property type="entry name" value="Globins"/>
    <property type="match status" value="1"/>
</dbReference>
<dbReference type="SUPFAM" id="SSF63380">
    <property type="entry name" value="Riboflavin synthase domain-like"/>
    <property type="match status" value="1"/>
</dbReference>
<evidence type="ECO:0000256" key="4">
    <source>
        <dbReference type="ARBA" id="ARBA00008414"/>
    </source>
</evidence>
<keyword evidence="8 21" id="KW-0561">Oxygen transport</keyword>
<dbReference type="FunFam" id="2.40.30.10:FF:000034">
    <property type="entry name" value="Flavohemoprotein"/>
    <property type="match status" value="1"/>
</dbReference>
<keyword evidence="9" id="KW-0285">Flavoprotein</keyword>
<evidence type="ECO:0000256" key="16">
    <source>
        <dbReference type="ARBA" id="ARBA00030024"/>
    </source>
</evidence>
<evidence type="ECO:0000256" key="13">
    <source>
        <dbReference type="ARBA" id="ARBA00023002"/>
    </source>
</evidence>
<evidence type="ECO:0000259" key="22">
    <source>
        <dbReference type="PROSITE" id="PS01033"/>
    </source>
</evidence>
<evidence type="ECO:0000256" key="12">
    <source>
        <dbReference type="ARBA" id="ARBA00022857"/>
    </source>
</evidence>
<evidence type="ECO:0000256" key="10">
    <source>
        <dbReference type="ARBA" id="ARBA00022723"/>
    </source>
</evidence>
<dbReference type="NCBIfam" id="NF009805">
    <property type="entry name" value="PRK13289.1"/>
    <property type="match status" value="1"/>
</dbReference>
<dbReference type="EMBL" id="VBSN01000049">
    <property type="protein sequence ID" value="KAA6438322.1"/>
    <property type="molecule type" value="Genomic_DNA"/>
</dbReference>
<evidence type="ECO:0000313" key="25">
    <source>
        <dbReference type="Proteomes" id="UP000323994"/>
    </source>
</evidence>
<evidence type="ECO:0000256" key="20">
    <source>
        <dbReference type="ARBA" id="ARBA00049433"/>
    </source>
</evidence>
<comment type="caution">
    <text evidence="24">The sequence shown here is derived from an EMBL/GenBank/DDBJ whole genome shotgun (WGS) entry which is preliminary data.</text>
</comment>
<evidence type="ECO:0000313" key="24">
    <source>
        <dbReference type="EMBL" id="KAA6438322.1"/>
    </source>
</evidence>
<dbReference type="Pfam" id="PF00175">
    <property type="entry name" value="NAD_binding_1"/>
    <property type="match status" value="1"/>
</dbReference>
<evidence type="ECO:0000256" key="17">
    <source>
        <dbReference type="ARBA" id="ARBA00030929"/>
    </source>
</evidence>
<evidence type="ECO:0000256" key="7">
    <source>
        <dbReference type="ARBA" id="ARBA00022617"/>
    </source>
</evidence>
<comment type="catalytic activity">
    <reaction evidence="19">
        <text>2 nitric oxide + NADH + 2 O2 = 2 nitrate + NAD(+) + H(+)</text>
        <dbReference type="Rhea" id="RHEA:19469"/>
        <dbReference type="ChEBI" id="CHEBI:15378"/>
        <dbReference type="ChEBI" id="CHEBI:15379"/>
        <dbReference type="ChEBI" id="CHEBI:16480"/>
        <dbReference type="ChEBI" id="CHEBI:17632"/>
        <dbReference type="ChEBI" id="CHEBI:57540"/>
        <dbReference type="ChEBI" id="CHEBI:57945"/>
        <dbReference type="EC" id="1.14.12.17"/>
    </reaction>
</comment>
<sequence>MTNEQKELVKGTVPVLKEHGVALTTYFYNRMLTQNPELKNVFNSANQHTGAQPTALALSVLAYAEHIDNPSVLAYAVNRIANKHVSLDIRPEHYAIVGKHLLASIREVLGEAASPALIDAWAEAYGQLAEIMIGAEAGLYSNSVAKEGGWSGWRPFVVKQKVKESQEITSFYLYPSDEGHVAAFLPGQYITVRLFVPELHVFQPRQYSISCAPNGRYYRISVKREHGHPDRPEGYVSNLLHEQIQEGTVIEVSPPSGDFVLDLDDTNPVVFISGGVGLTPFMSMLEYMTGSGKNRPVTWIHGCRGYEVHAFRDTVKELGSKHGTMSVHTFYDKMENNTEDNYYEGYVDLCRIKDAIVPDAAYYICGPGVFIKKHFAYLCAQGIDPQAIHFEEFGPAVLVM</sequence>
<dbReference type="InterPro" id="IPR009050">
    <property type="entry name" value="Globin-like_sf"/>
</dbReference>
<gene>
    <name evidence="24" type="primary">hmpA</name>
    <name evidence="24" type="ORF">FEM33_16635</name>
</gene>
<keyword evidence="7 21" id="KW-0349">Heme</keyword>
<keyword evidence="12" id="KW-0521">NADP</keyword>